<keyword evidence="2 7" id="KW-1003">Cell membrane</keyword>
<name>A0ABP4N649_9ACTN</name>
<comment type="subcellular location">
    <subcellularLocation>
        <location evidence="7">Cell membrane</location>
        <topology evidence="7">Multi-pass membrane protein</topology>
    </subcellularLocation>
</comment>
<keyword evidence="3 7" id="KW-0808">Transferase</keyword>
<comment type="caution">
    <text evidence="9">The sequence shown here is derived from an EMBL/GenBank/DDBJ whole genome shotgun (WGS) entry which is preliminary data.</text>
</comment>
<dbReference type="EC" id="2.5.1.145" evidence="7"/>
<evidence type="ECO:0000256" key="1">
    <source>
        <dbReference type="ARBA" id="ARBA00007150"/>
    </source>
</evidence>
<evidence type="ECO:0000256" key="4">
    <source>
        <dbReference type="ARBA" id="ARBA00022692"/>
    </source>
</evidence>
<feature type="transmembrane region" description="Helical" evidence="7">
    <location>
        <begin position="93"/>
        <end position="115"/>
    </location>
</feature>
<keyword evidence="6 7" id="KW-0472">Membrane</keyword>
<protein>
    <recommendedName>
        <fullName evidence="7">Phosphatidylglycerol--prolipoprotein diacylglyceryl transferase</fullName>
        <ecNumber evidence="7">2.5.1.145</ecNumber>
    </recommendedName>
</protein>
<proteinExistence type="inferred from homology"/>
<feature type="transmembrane region" description="Helical" evidence="7">
    <location>
        <begin position="12"/>
        <end position="38"/>
    </location>
</feature>
<evidence type="ECO:0000256" key="8">
    <source>
        <dbReference type="SAM" id="MobiDB-lite"/>
    </source>
</evidence>
<feature type="transmembrane region" description="Helical" evidence="7">
    <location>
        <begin position="206"/>
        <end position="225"/>
    </location>
</feature>
<comment type="catalytic activity">
    <reaction evidence="7">
        <text>L-cysteinyl-[prolipoprotein] + a 1,2-diacyl-sn-glycero-3-phospho-(1'-sn-glycerol) = an S-1,2-diacyl-sn-glyceryl-L-cysteinyl-[prolipoprotein] + sn-glycerol 1-phosphate + H(+)</text>
        <dbReference type="Rhea" id="RHEA:56712"/>
        <dbReference type="Rhea" id="RHEA-COMP:14679"/>
        <dbReference type="Rhea" id="RHEA-COMP:14680"/>
        <dbReference type="ChEBI" id="CHEBI:15378"/>
        <dbReference type="ChEBI" id="CHEBI:29950"/>
        <dbReference type="ChEBI" id="CHEBI:57685"/>
        <dbReference type="ChEBI" id="CHEBI:64716"/>
        <dbReference type="ChEBI" id="CHEBI:140658"/>
        <dbReference type="EC" id="2.5.1.145"/>
    </reaction>
</comment>
<feature type="region of interest" description="Disordered" evidence="8">
    <location>
        <begin position="267"/>
        <end position="364"/>
    </location>
</feature>
<feature type="transmembrane region" description="Helical" evidence="7">
    <location>
        <begin position="237"/>
        <end position="259"/>
    </location>
</feature>
<dbReference type="EMBL" id="BAAAPH010000002">
    <property type="protein sequence ID" value="GAA1554258.1"/>
    <property type="molecule type" value="Genomic_DNA"/>
</dbReference>
<evidence type="ECO:0000256" key="2">
    <source>
        <dbReference type="ARBA" id="ARBA00022475"/>
    </source>
</evidence>
<feature type="transmembrane region" description="Helical" evidence="7">
    <location>
        <begin position="122"/>
        <end position="140"/>
    </location>
</feature>
<feature type="transmembrane region" description="Helical" evidence="7">
    <location>
        <begin position="50"/>
        <end position="73"/>
    </location>
</feature>
<dbReference type="GO" id="GO:0016740">
    <property type="term" value="F:transferase activity"/>
    <property type="evidence" value="ECO:0007669"/>
    <property type="project" value="UniProtKB-KW"/>
</dbReference>
<dbReference type="PROSITE" id="PS01311">
    <property type="entry name" value="LGT"/>
    <property type="match status" value="1"/>
</dbReference>
<comment type="pathway">
    <text evidence="7">Protein modification; lipoprotein biosynthesis (diacylglyceryl transfer).</text>
</comment>
<dbReference type="PANTHER" id="PTHR30589">
    <property type="entry name" value="PROLIPOPROTEIN DIACYLGLYCERYL TRANSFERASE"/>
    <property type="match status" value="1"/>
</dbReference>
<evidence type="ECO:0000256" key="6">
    <source>
        <dbReference type="ARBA" id="ARBA00023136"/>
    </source>
</evidence>
<dbReference type="NCBIfam" id="TIGR00544">
    <property type="entry name" value="lgt"/>
    <property type="match status" value="1"/>
</dbReference>
<dbReference type="PANTHER" id="PTHR30589:SF0">
    <property type="entry name" value="PHOSPHATIDYLGLYCEROL--PROLIPOPROTEIN DIACYLGLYCERYL TRANSFERASE"/>
    <property type="match status" value="1"/>
</dbReference>
<evidence type="ECO:0000313" key="10">
    <source>
        <dbReference type="Proteomes" id="UP001501705"/>
    </source>
</evidence>
<evidence type="ECO:0000313" key="9">
    <source>
        <dbReference type="EMBL" id="GAA1554258.1"/>
    </source>
</evidence>
<evidence type="ECO:0000256" key="7">
    <source>
        <dbReference type="HAMAP-Rule" id="MF_01147"/>
    </source>
</evidence>
<gene>
    <name evidence="7 9" type="primary">lgt</name>
    <name evidence="9" type="ORF">GCM10009804_08920</name>
</gene>
<dbReference type="Pfam" id="PF01790">
    <property type="entry name" value="LGT"/>
    <property type="match status" value="1"/>
</dbReference>
<comment type="similarity">
    <text evidence="1 7">Belongs to the Lgt family.</text>
</comment>
<keyword evidence="4 7" id="KW-0812">Transmembrane</keyword>
<feature type="compositionally biased region" description="Polar residues" evidence="8">
    <location>
        <begin position="351"/>
        <end position="364"/>
    </location>
</feature>
<sequence length="364" mass="38398">MVPEFIPSPSQGVWHVLGLPIRAYALCILAGIFAGYWLGRRRWIARGGSAPVLADIMFWAIPFGLVGARIYHVVTDNELYFGDGRNPIDALKIWHGGLGIWGAVGFGALGAWIACRRAKVPFLAVADAIAPGIALAQIFGRFGNYFNQELFGRPTTKPWGLEISPEHRPDGYANFATFQPTFLYEAVWNLGVVGLVLLADRRFKLGHGRAFFLYVAGYTAGRAWIENLRIDTVNHIFGLRLNVWTALILFVLAVAAFILSARKHPGQEDISTGPAAGKPTPTSADGTPADGTAAPTDGAPSTDDPTAADSTSDNAASTTGNSPTTSTSASAEPAGGPAAEATPARTATTGDSSGVDTSANGSRD</sequence>
<comment type="function">
    <text evidence="7">Catalyzes the transfer of the diacylglyceryl group from phosphatidylglycerol to the sulfhydryl group of the N-terminal cysteine of a prolipoprotein, the first step in the formation of mature lipoproteins.</text>
</comment>
<feature type="transmembrane region" description="Helical" evidence="7">
    <location>
        <begin position="182"/>
        <end position="199"/>
    </location>
</feature>
<keyword evidence="5 7" id="KW-1133">Transmembrane helix</keyword>
<feature type="compositionally biased region" description="Low complexity" evidence="8">
    <location>
        <begin position="291"/>
        <end position="350"/>
    </location>
</feature>
<keyword evidence="10" id="KW-1185">Reference proteome</keyword>
<dbReference type="Proteomes" id="UP001501705">
    <property type="component" value="Unassembled WGS sequence"/>
</dbReference>
<dbReference type="HAMAP" id="MF_01147">
    <property type="entry name" value="Lgt"/>
    <property type="match status" value="1"/>
</dbReference>
<evidence type="ECO:0000256" key="5">
    <source>
        <dbReference type="ARBA" id="ARBA00022989"/>
    </source>
</evidence>
<reference evidence="10" key="1">
    <citation type="journal article" date="2019" name="Int. J. Syst. Evol. Microbiol.">
        <title>The Global Catalogue of Microorganisms (GCM) 10K type strain sequencing project: providing services to taxonomists for standard genome sequencing and annotation.</title>
        <authorList>
            <consortium name="The Broad Institute Genomics Platform"/>
            <consortium name="The Broad Institute Genome Sequencing Center for Infectious Disease"/>
            <person name="Wu L."/>
            <person name="Ma J."/>
        </authorList>
    </citation>
    <scope>NUCLEOTIDE SEQUENCE [LARGE SCALE GENOMIC DNA]</scope>
    <source>
        <strain evidence="10">JCM 15572</strain>
    </source>
</reference>
<accession>A0ABP4N649</accession>
<dbReference type="InterPro" id="IPR001640">
    <property type="entry name" value="Lgt"/>
</dbReference>
<evidence type="ECO:0000256" key="3">
    <source>
        <dbReference type="ARBA" id="ARBA00022679"/>
    </source>
</evidence>
<organism evidence="9 10">
    <name type="scientific">Kribbella hippodromi</name>
    <dbReference type="NCBI Taxonomy" id="434347"/>
    <lineage>
        <taxon>Bacteria</taxon>
        <taxon>Bacillati</taxon>
        <taxon>Actinomycetota</taxon>
        <taxon>Actinomycetes</taxon>
        <taxon>Propionibacteriales</taxon>
        <taxon>Kribbellaceae</taxon>
        <taxon>Kribbella</taxon>
    </lineage>
</organism>
<feature type="binding site" evidence="7">
    <location>
        <position position="141"/>
    </location>
    <ligand>
        <name>a 1,2-diacyl-sn-glycero-3-phospho-(1'-sn-glycerol)</name>
        <dbReference type="ChEBI" id="CHEBI:64716"/>
    </ligand>
</feature>